<keyword evidence="2" id="KW-1185">Reference proteome</keyword>
<gene>
    <name evidence="1" type="ORF">CRM22_002967</name>
</gene>
<name>A0A4V3SG39_OPIFE</name>
<comment type="caution">
    <text evidence="1">The sequence shown here is derived from an EMBL/GenBank/DDBJ whole genome shotgun (WGS) entry which is preliminary data.</text>
</comment>
<protein>
    <submittedName>
        <fullName evidence="1">Uncharacterized protein</fullName>
    </submittedName>
</protein>
<dbReference type="AlphaFoldDB" id="A0A4V3SG39"/>
<organism evidence="1 2">
    <name type="scientific">Opisthorchis felineus</name>
    <dbReference type="NCBI Taxonomy" id="147828"/>
    <lineage>
        <taxon>Eukaryota</taxon>
        <taxon>Metazoa</taxon>
        <taxon>Spiralia</taxon>
        <taxon>Lophotrochozoa</taxon>
        <taxon>Platyhelminthes</taxon>
        <taxon>Trematoda</taxon>
        <taxon>Digenea</taxon>
        <taxon>Opisthorchiida</taxon>
        <taxon>Opisthorchiata</taxon>
        <taxon>Opisthorchiidae</taxon>
        <taxon>Opisthorchis</taxon>
    </lineage>
</organism>
<evidence type="ECO:0000313" key="2">
    <source>
        <dbReference type="Proteomes" id="UP000308267"/>
    </source>
</evidence>
<sequence>MPIVLSQGNLLQWIVQYTNMEISSVPCFLSPIWTPMPHSASKDRKSMNYSTKAHVFACRLFTNFPWGFPMMGDNSIVGENSTLFCYFP</sequence>
<dbReference type="Proteomes" id="UP000308267">
    <property type="component" value="Unassembled WGS sequence"/>
</dbReference>
<reference evidence="1 2" key="1">
    <citation type="journal article" date="2019" name="BMC Genomics">
        <title>New insights from Opisthorchis felineus genome: update on genomics of the epidemiologically important liver flukes.</title>
        <authorList>
            <person name="Ershov N.I."/>
            <person name="Mordvinov V.A."/>
            <person name="Prokhortchouk E.B."/>
            <person name="Pakharukova M.Y."/>
            <person name="Gunbin K.V."/>
            <person name="Ustyantsev K."/>
            <person name="Genaev M.A."/>
            <person name="Blinov A.G."/>
            <person name="Mazur A."/>
            <person name="Boulygina E."/>
            <person name="Tsygankova S."/>
            <person name="Khrameeva E."/>
            <person name="Chekanov N."/>
            <person name="Fan G."/>
            <person name="Xiao A."/>
            <person name="Zhang H."/>
            <person name="Xu X."/>
            <person name="Yang H."/>
            <person name="Solovyev V."/>
            <person name="Lee S.M."/>
            <person name="Liu X."/>
            <person name="Afonnikov D.A."/>
            <person name="Skryabin K.G."/>
        </authorList>
    </citation>
    <scope>NUCLEOTIDE SEQUENCE [LARGE SCALE GENOMIC DNA]</scope>
    <source>
        <strain evidence="1">AK-0245</strain>
        <tissue evidence="1">Whole organism</tissue>
    </source>
</reference>
<proteinExistence type="predicted"/>
<dbReference type="EMBL" id="SJOL01005071">
    <property type="protein sequence ID" value="TGZ70854.1"/>
    <property type="molecule type" value="Genomic_DNA"/>
</dbReference>
<evidence type="ECO:0000313" key="1">
    <source>
        <dbReference type="EMBL" id="TGZ70854.1"/>
    </source>
</evidence>
<accession>A0A4V3SG39</accession>